<sequence length="196" mass="21514">MTIFYNQLSLQDAMLITLSNKEVTRVENHDDFVVLFNNDDMVGVNIFNVSKTMALDNGLIYPTEEILNFIQTRTNLDLRAFCTPNFVVAEILECEDVEGTHLHKCKVDLGADLGKTQIVCGAINARAGLRTVCATVGTFMPSGAFIADGKLMSLESHGMLCSARELKIANDNKPGIIELDNSYTVGTPFKAVYANL</sequence>
<dbReference type="InterPro" id="IPR033714">
    <property type="entry name" value="tRNA_bind_bactPheRS"/>
</dbReference>
<protein>
    <recommendedName>
        <fullName evidence="4">tRNA-binding domain-containing protein</fullName>
    </recommendedName>
</protein>
<keyword evidence="1 3" id="KW-0820">tRNA-binding</keyword>
<evidence type="ECO:0000256" key="1">
    <source>
        <dbReference type="ARBA" id="ARBA00022555"/>
    </source>
</evidence>
<dbReference type="Gene3D" id="2.40.50.140">
    <property type="entry name" value="Nucleic acid-binding proteins"/>
    <property type="match status" value="1"/>
</dbReference>
<dbReference type="PROSITE" id="PS50886">
    <property type="entry name" value="TRBD"/>
    <property type="match status" value="1"/>
</dbReference>
<dbReference type="CDD" id="cd02796">
    <property type="entry name" value="tRNA_bind_bactPheRS"/>
    <property type="match status" value="1"/>
</dbReference>
<evidence type="ECO:0000259" key="4">
    <source>
        <dbReference type="PROSITE" id="PS50886"/>
    </source>
</evidence>
<feature type="domain" description="TRNA-binding" evidence="4">
    <location>
        <begin position="80"/>
        <end position="190"/>
    </location>
</feature>
<name>A0ABP9U721_9BACT</name>
<evidence type="ECO:0000256" key="2">
    <source>
        <dbReference type="ARBA" id="ARBA00022884"/>
    </source>
</evidence>
<accession>A0ABP9U721</accession>
<keyword evidence="2 3" id="KW-0694">RNA-binding</keyword>
<dbReference type="InterPro" id="IPR012340">
    <property type="entry name" value="NA-bd_OB-fold"/>
</dbReference>
<proteinExistence type="predicted"/>
<dbReference type="Gene3D" id="3.30.1940.10">
    <property type="entry name" value="YtpR-like"/>
    <property type="match status" value="1"/>
</dbReference>
<gene>
    <name evidence="5" type="ORF">UREOM_5510</name>
</gene>
<dbReference type="EMBL" id="BAABQM010000003">
    <property type="protein sequence ID" value="GAA5414840.1"/>
    <property type="molecule type" value="Genomic_DNA"/>
</dbReference>
<dbReference type="InterPro" id="IPR002547">
    <property type="entry name" value="tRNA-bd_dom"/>
</dbReference>
<keyword evidence="6" id="KW-1185">Reference proteome</keyword>
<dbReference type="Pfam" id="PF01588">
    <property type="entry name" value="tRNA_bind"/>
    <property type="match status" value="1"/>
</dbReference>
<dbReference type="Proteomes" id="UP001449582">
    <property type="component" value="Unassembled WGS sequence"/>
</dbReference>
<evidence type="ECO:0000313" key="5">
    <source>
        <dbReference type="EMBL" id="GAA5414840.1"/>
    </source>
</evidence>
<reference evidence="5" key="1">
    <citation type="submission" date="2024-02" db="EMBL/GenBank/DDBJ databases">
        <title>Draft genome sequence of new strains in genus Ureaplasma.</title>
        <authorList>
            <person name="Nakajima Y."/>
            <person name="Segawa T."/>
        </authorList>
    </citation>
    <scope>NUCLEOTIDE SEQUENCE [LARGE SCALE GENOMIC DNA]</scope>
    <source>
        <strain evidence="5">OM1</strain>
    </source>
</reference>
<dbReference type="SUPFAM" id="SSF50249">
    <property type="entry name" value="Nucleic acid-binding proteins"/>
    <property type="match status" value="1"/>
</dbReference>
<organism evidence="5 6">
    <name type="scientific">Ureaplasma ceti</name>
    <dbReference type="NCBI Taxonomy" id="3119530"/>
    <lineage>
        <taxon>Bacteria</taxon>
        <taxon>Bacillati</taxon>
        <taxon>Mycoplasmatota</taxon>
        <taxon>Mycoplasmoidales</taxon>
        <taxon>Mycoplasmoidaceae</taxon>
        <taxon>Ureaplasma</taxon>
    </lineage>
</organism>
<evidence type="ECO:0000313" key="6">
    <source>
        <dbReference type="Proteomes" id="UP001449582"/>
    </source>
</evidence>
<dbReference type="InterPro" id="IPR037154">
    <property type="entry name" value="YtpR-like_sf"/>
</dbReference>
<dbReference type="NCBIfam" id="NF045760">
    <property type="entry name" value="YtpR"/>
    <property type="match status" value="1"/>
</dbReference>
<evidence type="ECO:0000256" key="3">
    <source>
        <dbReference type="PROSITE-ProRule" id="PRU00209"/>
    </source>
</evidence>
<comment type="caution">
    <text evidence="5">The sequence shown here is derived from an EMBL/GenBank/DDBJ whole genome shotgun (WGS) entry which is preliminary data.</text>
</comment>
<dbReference type="RefSeq" id="WP_353290000.1">
    <property type="nucleotide sequence ID" value="NZ_BAABQM010000003.1"/>
</dbReference>